<protein>
    <submittedName>
        <fullName evidence="2">Uncharacterized protein</fullName>
    </submittedName>
</protein>
<keyword evidence="1" id="KW-0732">Signal</keyword>
<proteinExistence type="predicted"/>
<keyword evidence="3" id="KW-1185">Reference proteome</keyword>
<evidence type="ECO:0000256" key="1">
    <source>
        <dbReference type="SAM" id="SignalP"/>
    </source>
</evidence>
<evidence type="ECO:0000313" key="2">
    <source>
        <dbReference type="EMBL" id="SDM14341.1"/>
    </source>
</evidence>
<dbReference type="RefSeq" id="WP_074598389.1">
    <property type="nucleotide sequence ID" value="NZ_FNHF01000002.1"/>
</dbReference>
<evidence type="ECO:0000313" key="3">
    <source>
        <dbReference type="Proteomes" id="UP000182347"/>
    </source>
</evidence>
<dbReference type="AlphaFoldDB" id="A0A1G9QTX9"/>
<accession>A0A1G9QTX9</accession>
<dbReference type="OrthoDB" id="9794377at2"/>
<dbReference type="STRING" id="482461.SAMN05216244_1658"/>
<reference evidence="3" key="1">
    <citation type="submission" date="2016-10" db="EMBL/GenBank/DDBJ databases">
        <authorList>
            <person name="Varghese N."/>
            <person name="Submissions S."/>
        </authorList>
    </citation>
    <scope>NUCLEOTIDE SEQUENCE [LARGE SCALE GENOMIC DNA]</scope>
    <source>
        <strain evidence="3">CGMCC 1.6199</strain>
    </source>
</reference>
<organism evidence="2 3">
    <name type="scientific">Sediminibacillus halophilus</name>
    <dbReference type="NCBI Taxonomy" id="482461"/>
    <lineage>
        <taxon>Bacteria</taxon>
        <taxon>Bacillati</taxon>
        <taxon>Bacillota</taxon>
        <taxon>Bacilli</taxon>
        <taxon>Bacillales</taxon>
        <taxon>Bacillaceae</taxon>
        <taxon>Sediminibacillus</taxon>
    </lineage>
</organism>
<feature type="chain" id="PRO_5038492462" evidence="1">
    <location>
        <begin position="25"/>
        <end position="207"/>
    </location>
</feature>
<dbReference type="Proteomes" id="UP000182347">
    <property type="component" value="Unassembled WGS sequence"/>
</dbReference>
<dbReference type="EMBL" id="FNHF01000002">
    <property type="protein sequence ID" value="SDM14341.1"/>
    <property type="molecule type" value="Genomic_DNA"/>
</dbReference>
<feature type="signal peptide" evidence="1">
    <location>
        <begin position="1"/>
        <end position="24"/>
    </location>
</feature>
<gene>
    <name evidence="2" type="ORF">SAMN05216244_1658</name>
</gene>
<sequence>MRPTLLSISVLFILILIACSQSNTKENSQEVTFSNDQNSPMFDADSQYKEENVKVLTEDMLEEWHIEALNLLRDYQYTDALILLNKHDDEISNDIELITRSKQEVESENPVVEVIKSHLSKIKYSYDITTVNYFLNNINNKLNKITSSNAGVIVGMTKEQVLKSNWGEPSNKNVTKSTLGTSEQWVYGNGNYLYFTDDILTAISTSD</sequence>
<name>A0A1G9QTX9_9BACI</name>
<dbReference type="PROSITE" id="PS51257">
    <property type="entry name" value="PROKAR_LIPOPROTEIN"/>
    <property type="match status" value="1"/>
</dbReference>